<dbReference type="EMBL" id="LAZR01039874">
    <property type="protein sequence ID" value="KKL15913.1"/>
    <property type="molecule type" value="Genomic_DNA"/>
</dbReference>
<sequence length="132" mass="15202">MLKLHRDSFHAWLSGRIRAASQGQILDHETGEYVEVATARGRVFLEHTRRRAQYNKQEQKAAIHDKALDQAKADPNDPFSYARVKAHLEGGLCELEDYSVEFRRITVDMLDLINGDVIGRKMQDVPMRVRRA</sequence>
<reference evidence="1" key="1">
    <citation type="journal article" date="2015" name="Nature">
        <title>Complex archaea that bridge the gap between prokaryotes and eukaryotes.</title>
        <authorList>
            <person name="Spang A."/>
            <person name="Saw J.H."/>
            <person name="Jorgensen S.L."/>
            <person name="Zaremba-Niedzwiedzka K."/>
            <person name="Martijn J."/>
            <person name="Lind A.E."/>
            <person name="van Eijk R."/>
            <person name="Schleper C."/>
            <person name="Guy L."/>
            <person name="Ettema T.J."/>
        </authorList>
    </citation>
    <scope>NUCLEOTIDE SEQUENCE</scope>
</reference>
<proteinExistence type="predicted"/>
<gene>
    <name evidence="1" type="ORF">LCGC14_2500820</name>
</gene>
<accession>A0A0F9DVP2</accession>
<dbReference type="AlphaFoldDB" id="A0A0F9DVP2"/>
<name>A0A0F9DVP2_9ZZZZ</name>
<organism evidence="1">
    <name type="scientific">marine sediment metagenome</name>
    <dbReference type="NCBI Taxonomy" id="412755"/>
    <lineage>
        <taxon>unclassified sequences</taxon>
        <taxon>metagenomes</taxon>
        <taxon>ecological metagenomes</taxon>
    </lineage>
</organism>
<protein>
    <submittedName>
        <fullName evidence="1">Uncharacterized protein</fullName>
    </submittedName>
</protein>
<comment type="caution">
    <text evidence="1">The sequence shown here is derived from an EMBL/GenBank/DDBJ whole genome shotgun (WGS) entry which is preliminary data.</text>
</comment>
<evidence type="ECO:0000313" key="1">
    <source>
        <dbReference type="EMBL" id="KKL15913.1"/>
    </source>
</evidence>